<dbReference type="CDD" id="cd06225">
    <property type="entry name" value="HAMP"/>
    <property type="match status" value="1"/>
</dbReference>
<evidence type="ECO:0000256" key="3">
    <source>
        <dbReference type="ARBA" id="ARBA00012438"/>
    </source>
</evidence>
<evidence type="ECO:0000256" key="5">
    <source>
        <dbReference type="ARBA" id="ARBA00022679"/>
    </source>
</evidence>
<dbReference type="InterPro" id="IPR003594">
    <property type="entry name" value="HATPase_dom"/>
</dbReference>
<accession>A0A919NZX6</accession>
<evidence type="ECO:0000256" key="9">
    <source>
        <dbReference type="ARBA" id="ARBA00023012"/>
    </source>
</evidence>
<dbReference type="AlphaFoldDB" id="A0A919NZX6"/>
<reference evidence="14" key="1">
    <citation type="submission" date="2021-01" db="EMBL/GenBank/DDBJ databases">
        <title>Whole genome shotgun sequence of Cellulomonas chitinilytica NBRC 110799.</title>
        <authorList>
            <person name="Komaki H."/>
            <person name="Tamura T."/>
        </authorList>
    </citation>
    <scope>NUCLEOTIDE SEQUENCE</scope>
    <source>
        <strain evidence="14">NBRC 110799</strain>
    </source>
</reference>
<evidence type="ECO:0000256" key="11">
    <source>
        <dbReference type="SAM" id="Phobius"/>
    </source>
</evidence>
<dbReference type="Pfam" id="PF02518">
    <property type="entry name" value="HATPase_c"/>
    <property type="match status" value="1"/>
</dbReference>
<dbReference type="PROSITE" id="PS50109">
    <property type="entry name" value="HIS_KIN"/>
    <property type="match status" value="1"/>
</dbReference>
<dbReference type="EMBL" id="BONK01000004">
    <property type="protein sequence ID" value="GIG20786.1"/>
    <property type="molecule type" value="Genomic_DNA"/>
</dbReference>
<dbReference type="SUPFAM" id="SSF47384">
    <property type="entry name" value="Homodimeric domain of signal transducing histidine kinase"/>
    <property type="match status" value="1"/>
</dbReference>
<evidence type="ECO:0000256" key="8">
    <source>
        <dbReference type="ARBA" id="ARBA00022989"/>
    </source>
</evidence>
<name>A0A919NZX6_9CELL</name>
<dbReference type="InterPro" id="IPR036890">
    <property type="entry name" value="HATPase_C_sf"/>
</dbReference>
<dbReference type="InterPro" id="IPR005467">
    <property type="entry name" value="His_kinase_dom"/>
</dbReference>
<evidence type="ECO:0000259" key="12">
    <source>
        <dbReference type="PROSITE" id="PS50109"/>
    </source>
</evidence>
<evidence type="ECO:0000313" key="14">
    <source>
        <dbReference type="EMBL" id="GIG20786.1"/>
    </source>
</evidence>
<dbReference type="PANTHER" id="PTHR45436:SF5">
    <property type="entry name" value="SENSOR HISTIDINE KINASE TRCS"/>
    <property type="match status" value="1"/>
</dbReference>
<feature type="transmembrane region" description="Helical" evidence="11">
    <location>
        <begin position="167"/>
        <end position="191"/>
    </location>
</feature>
<feature type="transmembrane region" description="Helical" evidence="11">
    <location>
        <begin position="12"/>
        <end position="36"/>
    </location>
</feature>
<organism evidence="14 15">
    <name type="scientific">Cellulomonas chitinilytica</name>
    <dbReference type="NCBI Taxonomy" id="398759"/>
    <lineage>
        <taxon>Bacteria</taxon>
        <taxon>Bacillati</taxon>
        <taxon>Actinomycetota</taxon>
        <taxon>Actinomycetes</taxon>
        <taxon>Micrococcales</taxon>
        <taxon>Cellulomonadaceae</taxon>
        <taxon>Cellulomonas</taxon>
    </lineage>
</organism>
<keyword evidence="8 11" id="KW-1133">Transmembrane helix</keyword>
<dbReference type="SUPFAM" id="SSF158472">
    <property type="entry name" value="HAMP domain-like"/>
    <property type="match status" value="1"/>
</dbReference>
<dbReference type="EC" id="2.7.13.3" evidence="3"/>
<evidence type="ECO:0000256" key="2">
    <source>
        <dbReference type="ARBA" id="ARBA00004236"/>
    </source>
</evidence>
<dbReference type="InterPro" id="IPR003660">
    <property type="entry name" value="HAMP_dom"/>
</dbReference>
<dbReference type="GO" id="GO:0005886">
    <property type="term" value="C:plasma membrane"/>
    <property type="evidence" value="ECO:0007669"/>
    <property type="project" value="UniProtKB-SubCell"/>
</dbReference>
<dbReference type="Gene3D" id="3.30.565.10">
    <property type="entry name" value="Histidine kinase-like ATPase, C-terminal domain"/>
    <property type="match status" value="1"/>
</dbReference>
<dbReference type="Gene3D" id="6.10.340.10">
    <property type="match status" value="1"/>
</dbReference>
<keyword evidence="10 11" id="KW-0472">Membrane</keyword>
<keyword evidence="9" id="KW-0902">Two-component regulatory system</keyword>
<protein>
    <recommendedName>
        <fullName evidence="3">histidine kinase</fullName>
        <ecNumber evidence="3">2.7.13.3</ecNumber>
    </recommendedName>
</protein>
<evidence type="ECO:0000259" key="13">
    <source>
        <dbReference type="PROSITE" id="PS50885"/>
    </source>
</evidence>
<keyword evidence="15" id="KW-1185">Reference proteome</keyword>
<keyword evidence="6 11" id="KW-0812">Transmembrane</keyword>
<dbReference type="PROSITE" id="PS50885">
    <property type="entry name" value="HAMP"/>
    <property type="match status" value="1"/>
</dbReference>
<dbReference type="SMART" id="SM00387">
    <property type="entry name" value="HATPase_c"/>
    <property type="match status" value="1"/>
</dbReference>
<dbReference type="PRINTS" id="PR00344">
    <property type="entry name" value="BCTRLSENSOR"/>
</dbReference>
<dbReference type="Pfam" id="PF00512">
    <property type="entry name" value="HisKA"/>
    <property type="match status" value="1"/>
</dbReference>
<sequence length="459" mass="47560">MTWPRHLSVRARSALAAMGAVTIALVLASLALLVVLHDSVERSAVATATTRAHDLAAEIGADGTTSDGAPVDGIELAPGPGDTVHVQVLAGGEVVGSSPAVAGLPPLTGATPVAGRAVEVPADVVGPGEGPFVTVLLGVEGAAGADAVVVQQSYAEGAETVLDAAQALLVAVPALVVVVGAMTYVLTGRALRPVEQIRRRSAQIGDTDLGTRIEVPATGDEIARLAVTLNGMLDRLHAAHQAQVRFVADASHELRSPLATVRAELDVALRHPETADWLRTAGAVERSNERMQQLVDDLLVLTRSAEGGAPERDHDVDLDDVVERVGFALRPPPGVRVEVVSQPARVRGNPLELERVVQNLADNAVRHAARHVRLSVAATRDAVEVRVDDDGAGVPEESRELVFERFARLDEGRARAAGGSGLGLAIVRGLVVSHGGTVRIGTSDLGGASFVVQLPTPTT</sequence>
<keyword evidence="4" id="KW-0597">Phosphoprotein</keyword>
<dbReference type="InterPro" id="IPR004358">
    <property type="entry name" value="Sig_transdc_His_kin-like_C"/>
</dbReference>
<comment type="catalytic activity">
    <reaction evidence="1">
        <text>ATP + protein L-histidine = ADP + protein N-phospho-L-histidine.</text>
        <dbReference type="EC" id="2.7.13.3"/>
    </reaction>
</comment>
<dbReference type="SUPFAM" id="SSF55874">
    <property type="entry name" value="ATPase domain of HSP90 chaperone/DNA topoisomerase II/histidine kinase"/>
    <property type="match status" value="1"/>
</dbReference>
<evidence type="ECO:0000256" key="7">
    <source>
        <dbReference type="ARBA" id="ARBA00022777"/>
    </source>
</evidence>
<evidence type="ECO:0000313" key="15">
    <source>
        <dbReference type="Proteomes" id="UP000632740"/>
    </source>
</evidence>
<dbReference type="Pfam" id="PF00672">
    <property type="entry name" value="HAMP"/>
    <property type="match status" value="1"/>
</dbReference>
<comment type="caution">
    <text evidence="14">The sequence shown here is derived from an EMBL/GenBank/DDBJ whole genome shotgun (WGS) entry which is preliminary data.</text>
</comment>
<dbReference type="PANTHER" id="PTHR45436">
    <property type="entry name" value="SENSOR HISTIDINE KINASE YKOH"/>
    <property type="match status" value="1"/>
</dbReference>
<keyword evidence="7 14" id="KW-0418">Kinase</keyword>
<dbReference type="SMART" id="SM00388">
    <property type="entry name" value="HisKA"/>
    <property type="match status" value="1"/>
</dbReference>
<dbReference type="RefSeq" id="WP_203750701.1">
    <property type="nucleotide sequence ID" value="NZ_BONK01000004.1"/>
</dbReference>
<comment type="subcellular location">
    <subcellularLocation>
        <location evidence="2">Cell membrane</location>
    </subcellularLocation>
</comment>
<feature type="domain" description="HAMP" evidence="13">
    <location>
        <begin position="188"/>
        <end position="241"/>
    </location>
</feature>
<dbReference type="InterPro" id="IPR036097">
    <property type="entry name" value="HisK_dim/P_sf"/>
</dbReference>
<evidence type="ECO:0000256" key="1">
    <source>
        <dbReference type="ARBA" id="ARBA00000085"/>
    </source>
</evidence>
<feature type="domain" description="Histidine kinase" evidence="12">
    <location>
        <begin position="249"/>
        <end position="458"/>
    </location>
</feature>
<proteinExistence type="predicted"/>
<evidence type="ECO:0000256" key="10">
    <source>
        <dbReference type="ARBA" id="ARBA00023136"/>
    </source>
</evidence>
<dbReference type="GO" id="GO:0000155">
    <property type="term" value="F:phosphorelay sensor kinase activity"/>
    <property type="evidence" value="ECO:0007669"/>
    <property type="project" value="InterPro"/>
</dbReference>
<dbReference type="SMART" id="SM00304">
    <property type="entry name" value="HAMP"/>
    <property type="match status" value="1"/>
</dbReference>
<dbReference type="InterPro" id="IPR003661">
    <property type="entry name" value="HisK_dim/P_dom"/>
</dbReference>
<dbReference type="Gene3D" id="1.10.287.130">
    <property type="match status" value="1"/>
</dbReference>
<keyword evidence="5" id="KW-0808">Transferase</keyword>
<dbReference type="Proteomes" id="UP000632740">
    <property type="component" value="Unassembled WGS sequence"/>
</dbReference>
<dbReference type="CDD" id="cd00082">
    <property type="entry name" value="HisKA"/>
    <property type="match status" value="1"/>
</dbReference>
<evidence type="ECO:0000256" key="6">
    <source>
        <dbReference type="ARBA" id="ARBA00022692"/>
    </source>
</evidence>
<evidence type="ECO:0000256" key="4">
    <source>
        <dbReference type="ARBA" id="ARBA00022553"/>
    </source>
</evidence>
<gene>
    <name evidence="14" type="ORF">Cch01nite_15100</name>
</gene>
<dbReference type="InterPro" id="IPR050428">
    <property type="entry name" value="TCS_sensor_his_kinase"/>
</dbReference>